<feature type="compositionally biased region" description="Acidic residues" evidence="1">
    <location>
        <begin position="1"/>
        <end position="14"/>
    </location>
</feature>
<dbReference type="EMBL" id="MBAD02000509">
    <property type="protein sequence ID" value="RLN66555.1"/>
    <property type="molecule type" value="Genomic_DNA"/>
</dbReference>
<proteinExistence type="predicted"/>
<comment type="caution">
    <text evidence="2">The sequence shown here is derived from an EMBL/GenBank/DDBJ whole genome shotgun (WGS) entry which is preliminary data.</text>
</comment>
<reference evidence="4 5" key="1">
    <citation type="submission" date="2018-07" db="EMBL/GenBank/DDBJ databases">
        <title>Genome sequencing of oomycete isolates from Chile give support for New Zealand origin for Phytophthora kernoviae and make available the first Nothophytophthora sp. genome.</title>
        <authorList>
            <person name="Studholme D.J."/>
            <person name="Sanfuentes E."/>
            <person name="Panda P."/>
            <person name="Hill R."/>
            <person name="Sambles C."/>
            <person name="Grant M."/>
            <person name="Williams N.M."/>
            <person name="Mcdougal R.L."/>
        </authorList>
    </citation>
    <scope>NUCLEOTIDE SEQUENCE [LARGE SCALE GENOMIC DNA]</scope>
    <source>
        <strain evidence="2">Chile6</strain>
        <strain evidence="3">Chile7</strain>
    </source>
</reference>
<gene>
    <name evidence="3" type="ORF">BBJ29_004614</name>
    <name evidence="2" type="ORF">BBP00_00006990</name>
</gene>
<sequence length="128" mass="14032">MLVSNNDEEPEEAPVESPADAKQPEDEWARDAVHGLALSPKDPLAHEMASMLQPQSMPESNDDETAPSCEDDEMPMLESERTSFTTPQEPIMITASTVDEPVDRLSDSVPEGELHVWVSATCQCFAGF</sequence>
<evidence type="ECO:0000313" key="4">
    <source>
        <dbReference type="Proteomes" id="UP000277300"/>
    </source>
</evidence>
<evidence type="ECO:0000313" key="3">
    <source>
        <dbReference type="EMBL" id="RLN66555.1"/>
    </source>
</evidence>
<dbReference type="EMBL" id="MBDO02000261">
    <property type="protein sequence ID" value="RLN58462.1"/>
    <property type="molecule type" value="Genomic_DNA"/>
</dbReference>
<feature type="compositionally biased region" description="Basic and acidic residues" evidence="1">
    <location>
        <begin position="22"/>
        <end position="33"/>
    </location>
</feature>
<dbReference type="OrthoDB" id="2130750at2759"/>
<evidence type="ECO:0000313" key="5">
    <source>
        <dbReference type="Proteomes" id="UP000284657"/>
    </source>
</evidence>
<protein>
    <submittedName>
        <fullName evidence="2">Uncharacterized protein</fullName>
    </submittedName>
</protein>
<evidence type="ECO:0000313" key="2">
    <source>
        <dbReference type="EMBL" id="RLN58462.1"/>
    </source>
</evidence>
<dbReference type="AlphaFoldDB" id="A0A3F2RJD9"/>
<name>A0A3F2RJD9_9STRA</name>
<evidence type="ECO:0000256" key="1">
    <source>
        <dbReference type="SAM" id="MobiDB-lite"/>
    </source>
</evidence>
<dbReference type="Proteomes" id="UP000284657">
    <property type="component" value="Unassembled WGS sequence"/>
</dbReference>
<dbReference type="Proteomes" id="UP000277300">
    <property type="component" value="Unassembled WGS sequence"/>
</dbReference>
<organism evidence="2 4">
    <name type="scientific">Phytophthora kernoviae</name>
    <dbReference type="NCBI Taxonomy" id="325452"/>
    <lineage>
        <taxon>Eukaryota</taxon>
        <taxon>Sar</taxon>
        <taxon>Stramenopiles</taxon>
        <taxon>Oomycota</taxon>
        <taxon>Peronosporomycetes</taxon>
        <taxon>Peronosporales</taxon>
        <taxon>Peronosporaceae</taxon>
        <taxon>Phytophthora</taxon>
    </lineage>
</organism>
<feature type="compositionally biased region" description="Acidic residues" evidence="1">
    <location>
        <begin position="60"/>
        <end position="75"/>
    </location>
</feature>
<feature type="region of interest" description="Disordered" evidence="1">
    <location>
        <begin position="1"/>
        <end position="107"/>
    </location>
</feature>
<accession>A0A3F2RJD9</accession>